<proteinExistence type="predicted"/>
<evidence type="ECO:0000313" key="1">
    <source>
        <dbReference type="EMBL" id="SFU26357.1"/>
    </source>
</evidence>
<accession>A0A1I7ER27</accession>
<dbReference type="AlphaFoldDB" id="A0A1I7ER27"/>
<name>A0A1I7ER27_9BURK</name>
<evidence type="ECO:0000313" key="2">
    <source>
        <dbReference type="Proteomes" id="UP000198844"/>
    </source>
</evidence>
<gene>
    <name evidence="1" type="ORF">SAMN05192563_105247</name>
</gene>
<dbReference type="EMBL" id="FPBH01000052">
    <property type="protein sequence ID" value="SFU26357.1"/>
    <property type="molecule type" value="Genomic_DNA"/>
</dbReference>
<organism evidence="1 2">
    <name type="scientific">Paraburkholderia aspalathi</name>
    <dbReference type="NCBI Taxonomy" id="1324617"/>
    <lineage>
        <taxon>Bacteria</taxon>
        <taxon>Pseudomonadati</taxon>
        <taxon>Pseudomonadota</taxon>
        <taxon>Betaproteobacteria</taxon>
        <taxon>Burkholderiales</taxon>
        <taxon>Burkholderiaceae</taxon>
        <taxon>Paraburkholderia</taxon>
    </lineage>
</organism>
<protein>
    <submittedName>
        <fullName evidence="1">Uncharacterized protein</fullName>
    </submittedName>
</protein>
<sequence length="73" mass="8550">MLAQYRNQPWSQHQLEGKSDLTELVIVSKIPMHFHRTFKFQHPADNWLERAVCEIRDTELCRDHSACVGVVDS</sequence>
<dbReference type="Proteomes" id="UP000198844">
    <property type="component" value="Unassembled WGS sequence"/>
</dbReference>
<reference evidence="1 2" key="1">
    <citation type="submission" date="2016-10" db="EMBL/GenBank/DDBJ databases">
        <authorList>
            <person name="de Groot N.N."/>
        </authorList>
    </citation>
    <scope>NUCLEOTIDE SEQUENCE [LARGE SCALE GENOMIC DNA]</scope>
    <source>
        <strain evidence="1 2">LMG 27731</strain>
    </source>
</reference>